<keyword evidence="6" id="KW-1185">Reference proteome</keyword>
<dbReference type="NCBIfam" id="TIGR04416">
    <property type="entry name" value="group_II_RT_mat"/>
    <property type="match status" value="1"/>
</dbReference>
<gene>
    <name evidence="4" type="ORF">BDD21_0673</name>
    <name evidence="5" type="ORF">BDD21_0686</name>
</gene>
<dbReference type="CDD" id="cd01651">
    <property type="entry name" value="RT_G2_intron"/>
    <property type="match status" value="1"/>
</dbReference>
<evidence type="ECO:0000256" key="2">
    <source>
        <dbReference type="SAM" id="MobiDB-lite"/>
    </source>
</evidence>
<dbReference type="PANTHER" id="PTHR34047:SF8">
    <property type="entry name" value="PROTEIN YKFC"/>
    <property type="match status" value="1"/>
</dbReference>
<dbReference type="GO" id="GO:0003964">
    <property type="term" value="F:RNA-directed DNA polymerase activity"/>
    <property type="evidence" value="ECO:0007669"/>
    <property type="project" value="UniProtKB-KW"/>
</dbReference>
<reference evidence="5 6" key="1">
    <citation type="submission" date="2018-10" db="EMBL/GenBank/DDBJ databases">
        <title>Genomic Encyclopedia of Archaeal and Bacterial Type Strains, Phase II (KMG-II): from individual species to whole genera.</title>
        <authorList>
            <person name="Goeker M."/>
        </authorList>
    </citation>
    <scope>NUCLEOTIDE SEQUENCE [LARGE SCALE GENOMIC DNA]</scope>
    <source>
        <strain evidence="5 6">DSM 235</strain>
    </source>
</reference>
<accession>A0A495V463</accession>
<evidence type="ECO:0000256" key="1">
    <source>
        <dbReference type="ARBA" id="ARBA00034120"/>
    </source>
</evidence>
<feature type="domain" description="Reverse transcriptase" evidence="3">
    <location>
        <begin position="93"/>
        <end position="342"/>
    </location>
</feature>
<keyword evidence="5" id="KW-0548">Nucleotidyltransferase</keyword>
<comment type="caution">
    <text evidence="5">The sequence shown here is derived from an EMBL/GenBank/DDBJ whole genome shotgun (WGS) entry which is preliminary data.</text>
</comment>
<evidence type="ECO:0000313" key="4">
    <source>
        <dbReference type="EMBL" id="RKT43343.1"/>
    </source>
</evidence>
<dbReference type="PROSITE" id="PS50878">
    <property type="entry name" value="RT_POL"/>
    <property type="match status" value="1"/>
</dbReference>
<organism evidence="5 6">
    <name type="scientific">Thiocapsa rosea</name>
    <dbReference type="NCBI Taxonomy" id="69360"/>
    <lineage>
        <taxon>Bacteria</taxon>
        <taxon>Pseudomonadati</taxon>
        <taxon>Pseudomonadota</taxon>
        <taxon>Gammaproteobacteria</taxon>
        <taxon>Chromatiales</taxon>
        <taxon>Chromatiaceae</taxon>
        <taxon>Thiocapsa</taxon>
    </lineage>
</organism>
<dbReference type="InterPro" id="IPR030931">
    <property type="entry name" value="Group_II_RT_mat"/>
</dbReference>
<protein>
    <submittedName>
        <fullName evidence="5">Group II intron reverse transcriptase/maturase</fullName>
    </submittedName>
</protein>
<dbReference type="EMBL" id="RBXL01000001">
    <property type="protein sequence ID" value="RKT43355.1"/>
    <property type="molecule type" value="Genomic_DNA"/>
</dbReference>
<keyword evidence="5" id="KW-0695">RNA-directed DNA polymerase</keyword>
<dbReference type="AlphaFoldDB" id="A0A495V463"/>
<dbReference type="InterPro" id="IPR051083">
    <property type="entry name" value="GrpII_Intron_Splice-Mob/Def"/>
</dbReference>
<dbReference type="InterPro" id="IPR000477">
    <property type="entry name" value="RT_dom"/>
</dbReference>
<sequence length="470" mass="54116">MRVEQRGGGLRQRKSETRPYTERTLTVTSKLERFTLKARAEPHTRFTSLMGMLFDPEGLRESFERQNGRKAPGVDGVRKDDYAVGLDARLEDLSARIRRLGYRPLPVRRTYIPKGDGRYRPLGVPSFEDRLVQDRLSRILQAIWEPEFRDCSFGFRPGRSAHDALRRVAEVITNGRTQWFVEADIKGFFDHLSHSHLMEFLEHRIGDPNLLRIVRRFLKAGIMEDGAFTASEEGAPQGGLVSPVLSNIYLHYVLDLWFEKRFAGMCTGRAYLIRYADDYVACFEHEGDARAFLTKMTARLAQFDLEVEPSKTALLRFGSDQLGRTRAETSEPRTFSFLGFTHYVGKSRTGRFVVGRKTDGKRVRKKLALLNERLRGLRAQGGRAMVAYLIRHLRGHIQYYGVSGNSRGVSGYLYAATGLLFKWLNRRSQRRSLTWKRFYAVIKPMLPTARIIHDLYPVPWWKTQAGSRMV</sequence>
<dbReference type="InterPro" id="IPR043502">
    <property type="entry name" value="DNA/RNA_pol_sf"/>
</dbReference>
<dbReference type="Proteomes" id="UP000274556">
    <property type="component" value="Unassembled WGS sequence"/>
</dbReference>
<proteinExistence type="inferred from homology"/>
<dbReference type="Pfam" id="PF00078">
    <property type="entry name" value="RVT_1"/>
    <property type="match status" value="1"/>
</dbReference>
<feature type="compositionally biased region" description="Gly residues" evidence="2">
    <location>
        <begin position="1"/>
        <end position="10"/>
    </location>
</feature>
<name>A0A495V463_9GAMM</name>
<keyword evidence="5" id="KW-0808">Transferase</keyword>
<dbReference type="PANTHER" id="PTHR34047">
    <property type="entry name" value="NUCLEAR INTRON MATURASE 1, MITOCHONDRIAL-RELATED"/>
    <property type="match status" value="1"/>
</dbReference>
<comment type="similarity">
    <text evidence="1">Belongs to the bacterial reverse transcriptase family.</text>
</comment>
<evidence type="ECO:0000313" key="6">
    <source>
        <dbReference type="Proteomes" id="UP000274556"/>
    </source>
</evidence>
<feature type="region of interest" description="Disordered" evidence="2">
    <location>
        <begin position="1"/>
        <end position="22"/>
    </location>
</feature>
<dbReference type="SUPFAM" id="SSF56672">
    <property type="entry name" value="DNA/RNA polymerases"/>
    <property type="match status" value="1"/>
</dbReference>
<evidence type="ECO:0000313" key="5">
    <source>
        <dbReference type="EMBL" id="RKT43355.1"/>
    </source>
</evidence>
<dbReference type="EMBL" id="RBXL01000001">
    <property type="protein sequence ID" value="RKT43343.1"/>
    <property type="molecule type" value="Genomic_DNA"/>
</dbReference>
<evidence type="ECO:0000259" key="3">
    <source>
        <dbReference type="PROSITE" id="PS50878"/>
    </source>
</evidence>